<evidence type="ECO:0000313" key="7">
    <source>
        <dbReference type="EMBL" id="QKI89693.1"/>
    </source>
</evidence>
<dbReference type="Pfam" id="PF00149">
    <property type="entry name" value="Metallophos"/>
    <property type="match status" value="1"/>
</dbReference>
<name>A0A7D4NPK1_9GAMM</name>
<dbReference type="PRINTS" id="PR00114">
    <property type="entry name" value="STPHPHTASE"/>
</dbReference>
<evidence type="ECO:0000259" key="6">
    <source>
        <dbReference type="Pfam" id="PF00149"/>
    </source>
</evidence>
<dbReference type="EC" id="3.6.1.41" evidence="5"/>
<organism evidence="7 8">
    <name type="scientific">Thiomicrorhabdus xiamenensis</name>
    <dbReference type="NCBI Taxonomy" id="2739063"/>
    <lineage>
        <taxon>Bacteria</taxon>
        <taxon>Pseudomonadati</taxon>
        <taxon>Pseudomonadota</taxon>
        <taxon>Gammaproteobacteria</taxon>
        <taxon>Thiotrichales</taxon>
        <taxon>Piscirickettsiaceae</taxon>
        <taxon>Thiomicrorhabdus</taxon>
    </lineage>
</organism>
<gene>
    <name evidence="5" type="primary">apaH</name>
    <name evidence="7" type="ORF">HQN79_08990</name>
</gene>
<keyword evidence="3 5" id="KW-0378">Hydrolase</keyword>
<dbReference type="EMBL" id="CP054020">
    <property type="protein sequence ID" value="QKI89693.1"/>
    <property type="molecule type" value="Genomic_DNA"/>
</dbReference>
<dbReference type="InterPro" id="IPR029052">
    <property type="entry name" value="Metallo-depent_PP-like"/>
</dbReference>
<dbReference type="HAMAP" id="MF_00199">
    <property type="entry name" value="ApaH"/>
    <property type="match status" value="1"/>
</dbReference>
<dbReference type="GO" id="GO:0008803">
    <property type="term" value="F:bis(5'-nucleosyl)-tetraphosphatase (symmetrical) activity"/>
    <property type="evidence" value="ECO:0007669"/>
    <property type="project" value="UniProtKB-UniRule"/>
</dbReference>
<evidence type="ECO:0000256" key="1">
    <source>
        <dbReference type="ARBA" id="ARBA00003413"/>
    </source>
</evidence>
<comment type="catalytic activity">
    <reaction evidence="4 5">
        <text>P(1),P(4)-bis(5'-adenosyl) tetraphosphate + H2O = 2 ADP + 2 H(+)</text>
        <dbReference type="Rhea" id="RHEA:24252"/>
        <dbReference type="ChEBI" id="CHEBI:15377"/>
        <dbReference type="ChEBI" id="CHEBI:15378"/>
        <dbReference type="ChEBI" id="CHEBI:58141"/>
        <dbReference type="ChEBI" id="CHEBI:456216"/>
        <dbReference type="EC" id="3.6.1.41"/>
    </reaction>
</comment>
<evidence type="ECO:0000256" key="5">
    <source>
        <dbReference type="HAMAP-Rule" id="MF_00199"/>
    </source>
</evidence>
<evidence type="ECO:0000256" key="4">
    <source>
        <dbReference type="ARBA" id="ARBA00049417"/>
    </source>
</evidence>
<dbReference type="PIRSF" id="PIRSF000903">
    <property type="entry name" value="B5n-ttraPtase_sm"/>
    <property type="match status" value="1"/>
</dbReference>
<accession>A0A7D4NPK1</accession>
<protein>
    <recommendedName>
        <fullName evidence="5">Bis(5'-nucleosyl)-tetraphosphatase, symmetrical</fullName>
        <ecNumber evidence="5">3.6.1.41</ecNumber>
    </recommendedName>
    <alternativeName>
        <fullName evidence="5">Ap4A hydrolase</fullName>
    </alternativeName>
    <alternativeName>
        <fullName evidence="5">Diadenosine 5',5'''-P1,P4-tetraphosphate pyrophosphohydrolase</fullName>
    </alternativeName>
    <alternativeName>
        <fullName evidence="5">Diadenosine tetraphosphatase</fullName>
    </alternativeName>
</protein>
<dbReference type="KEGG" id="txa:HQN79_08990"/>
<evidence type="ECO:0000256" key="2">
    <source>
        <dbReference type="ARBA" id="ARBA00005419"/>
    </source>
</evidence>
<dbReference type="CDD" id="cd07422">
    <property type="entry name" value="MPP_ApaH"/>
    <property type="match status" value="1"/>
</dbReference>
<reference evidence="7 8" key="1">
    <citation type="submission" date="2020-05" db="EMBL/GenBank/DDBJ databases">
        <title>Thiomicrorhabdus sediminis sp.nov. and Thiomicrorhabdus xiamenensis sp.nov., novel sulfur-oxidizing bacteria isolated from coastal sediment.</title>
        <authorList>
            <person name="Liu X."/>
        </authorList>
    </citation>
    <scope>NUCLEOTIDE SEQUENCE [LARGE SCALE GENOMIC DNA]</scope>
    <source>
        <strain evidence="7 8">G2</strain>
    </source>
</reference>
<dbReference type="InterPro" id="IPR006186">
    <property type="entry name" value="Ser/Thr-sp_prot-phosphatase"/>
</dbReference>
<dbReference type="SUPFAM" id="SSF56300">
    <property type="entry name" value="Metallo-dependent phosphatases"/>
    <property type="match status" value="1"/>
</dbReference>
<dbReference type="NCBIfam" id="TIGR00668">
    <property type="entry name" value="apaH"/>
    <property type="match status" value="1"/>
</dbReference>
<keyword evidence="8" id="KW-1185">Reference proteome</keyword>
<evidence type="ECO:0000313" key="8">
    <source>
        <dbReference type="Proteomes" id="UP000504724"/>
    </source>
</evidence>
<comment type="function">
    <text evidence="1 5">Hydrolyzes diadenosine 5',5'''-P1,P4-tetraphosphate to yield ADP.</text>
</comment>
<evidence type="ECO:0000256" key="3">
    <source>
        <dbReference type="ARBA" id="ARBA00022801"/>
    </source>
</evidence>
<dbReference type="NCBIfam" id="NF001204">
    <property type="entry name" value="PRK00166.1"/>
    <property type="match status" value="1"/>
</dbReference>
<dbReference type="RefSeq" id="WP_173285757.1">
    <property type="nucleotide sequence ID" value="NZ_CP054020.1"/>
</dbReference>
<dbReference type="Gene3D" id="3.60.21.10">
    <property type="match status" value="1"/>
</dbReference>
<dbReference type="InterPro" id="IPR004843">
    <property type="entry name" value="Calcineurin-like_PHP"/>
</dbReference>
<dbReference type="PANTHER" id="PTHR40942:SF4">
    <property type="entry name" value="CYTOCHROME C5"/>
    <property type="match status" value="1"/>
</dbReference>
<sequence>MKNTYIIGDLQGCFDELQQLLGKINYRPEEDCLWFVGDLINRGPKSLECLRFVKALEEQGKAKTVLGNHDFHLLAVYSGLVTFLSKSDTIQPILDAPDADELVDWLRKQPLMIHHPQQNAVMVHAGIPPQWSIEEALQFASEAQVPLLGDDWQTFVREELFGSEDTSWDPQMSGWPRIRYIINAFARMRYCDKKGTLNFKLKGSPKKVKKLKQSDPALKGIKPWFKFKKRKSLGTEIFFGHWSTLGEVDKHDVHSTDTGCLWGGSLTAYHLESGQRLCIDCQQQMAPKGSN</sequence>
<dbReference type="Proteomes" id="UP000504724">
    <property type="component" value="Chromosome"/>
</dbReference>
<dbReference type="AlphaFoldDB" id="A0A7D4NPK1"/>
<dbReference type="InterPro" id="IPR004617">
    <property type="entry name" value="ApaH"/>
</dbReference>
<feature type="domain" description="Calcineurin-like phosphoesterase" evidence="6">
    <location>
        <begin position="5"/>
        <end position="154"/>
    </location>
</feature>
<dbReference type="PANTHER" id="PTHR40942">
    <property type="match status" value="1"/>
</dbReference>
<comment type="similarity">
    <text evidence="2 5">Belongs to the Ap4A hydrolase family.</text>
</comment>
<proteinExistence type="inferred from homology"/>